<accession>A0AAV5JSE0</accession>
<comment type="caution">
    <text evidence="1">The sequence shown here is derived from an EMBL/GenBank/DDBJ whole genome shotgun (WGS) entry which is preliminary data.</text>
</comment>
<proteinExistence type="predicted"/>
<gene>
    <name evidence="1" type="ORF">SLEP1_g26411</name>
</gene>
<organism evidence="1 2">
    <name type="scientific">Rubroshorea leprosula</name>
    <dbReference type="NCBI Taxonomy" id="152421"/>
    <lineage>
        <taxon>Eukaryota</taxon>
        <taxon>Viridiplantae</taxon>
        <taxon>Streptophyta</taxon>
        <taxon>Embryophyta</taxon>
        <taxon>Tracheophyta</taxon>
        <taxon>Spermatophyta</taxon>
        <taxon>Magnoliopsida</taxon>
        <taxon>eudicotyledons</taxon>
        <taxon>Gunneridae</taxon>
        <taxon>Pentapetalae</taxon>
        <taxon>rosids</taxon>
        <taxon>malvids</taxon>
        <taxon>Malvales</taxon>
        <taxon>Dipterocarpaceae</taxon>
        <taxon>Rubroshorea</taxon>
    </lineage>
</organism>
<keyword evidence="2" id="KW-1185">Reference proteome</keyword>
<dbReference type="AlphaFoldDB" id="A0AAV5JSE0"/>
<evidence type="ECO:0000313" key="2">
    <source>
        <dbReference type="Proteomes" id="UP001054252"/>
    </source>
</evidence>
<protein>
    <submittedName>
        <fullName evidence="1">Uncharacterized protein</fullName>
    </submittedName>
</protein>
<reference evidence="1 2" key="1">
    <citation type="journal article" date="2021" name="Commun. Biol.">
        <title>The genome of Shorea leprosula (Dipterocarpaceae) highlights the ecological relevance of drought in aseasonal tropical rainforests.</title>
        <authorList>
            <person name="Ng K.K.S."/>
            <person name="Kobayashi M.J."/>
            <person name="Fawcett J.A."/>
            <person name="Hatakeyama M."/>
            <person name="Paape T."/>
            <person name="Ng C.H."/>
            <person name="Ang C.C."/>
            <person name="Tnah L.H."/>
            <person name="Lee C.T."/>
            <person name="Nishiyama T."/>
            <person name="Sese J."/>
            <person name="O'Brien M.J."/>
            <person name="Copetti D."/>
            <person name="Mohd Noor M.I."/>
            <person name="Ong R.C."/>
            <person name="Putra M."/>
            <person name="Sireger I.Z."/>
            <person name="Indrioko S."/>
            <person name="Kosugi Y."/>
            <person name="Izuno A."/>
            <person name="Isagi Y."/>
            <person name="Lee S.L."/>
            <person name="Shimizu K.K."/>
        </authorList>
    </citation>
    <scope>NUCLEOTIDE SEQUENCE [LARGE SCALE GENOMIC DNA]</scope>
    <source>
        <strain evidence="1">214</strain>
    </source>
</reference>
<dbReference type="Proteomes" id="UP001054252">
    <property type="component" value="Unassembled WGS sequence"/>
</dbReference>
<sequence>MYSAIRSLPLDGTMGHGGEYQGSLSRLTGPTYLEMPAWFSPRMLDCRPSRALR</sequence>
<evidence type="ECO:0000313" key="1">
    <source>
        <dbReference type="EMBL" id="GKV15636.1"/>
    </source>
</evidence>
<dbReference type="EMBL" id="BPVZ01000044">
    <property type="protein sequence ID" value="GKV15636.1"/>
    <property type="molecule type" value="Genomic_DNA"/>
</dbReference>
<name>A0AAV5JSE0_9ROSI</name>